<protein>
    <recommendedName>
        <fullName evidence="3">DUF3572 domain-containing protein</fullName>
    </recommendedName>
</protein>
<gene>
    <name evidence="1" type="ORF">SAMN02745172_02513</name>
</gene>
<dbReference type="Pfam" id="PF12096">
    <property type="entry name" value="DUF3572"/>
    <property type="match status" value="1"/>
</dbReference>
<name>A0A1M7ZLT9_9HYPH</name>
<evidence type="ECO:0000313" key="2">
    <source>
        <dbReference type="Proteomes" id="UP000186406"/>
    </source>
</evidence>
<dbReference type="OrthoDB" id="7356934at2"/>
<dbReference type="RefSeq" id="WP_073629085.1">
    <property type="nucleotide sequence ID" value="NZ_FRXO01000004.1"/>
</dbReference>
<evidence type="ECO:0000313" key="1">
    <source>
        <dbReference type="EMBL" id="SHO65865.1"/>
    </source>
</evidence>
<dbReference type="EMBL" id="FRXO01000004">
    <property type="protein sequence ID" value="SHO65865.1"/>
    <property type="molecule type" value="Genomic_DNA"/>
</dbReference>
<dbReference type="InterPro" id="IPR021955">
    <property type="entry name" value="DUF3572"/>
</dbReference>
<keyword evidence="2" id="KW-1185">Reference proteome</keyword>
<accession>A0A1M7ZLT9</accession>
<evidence type="ECO:0008006" key="3">
    <source>
        <dbReference type="Google" id="ProtNLM"/>
    </source>
</evidence>
<reference evidence="1 2" key="1">
    <citation type="submission" date="2016-12" db="EMBL/GenBank/DDBJ databases">
        <authorList>
            <person name="Song W.-J."/>
            <person name="Kurnit D.M."/>
        </authorList>
    </citation>
    <scope>NUCLEOTIDE SEQUENCE [LARGE SCALE GENOMIC DNA]</scope>
    <source>
        <strain evidence="1 2">DSM 19599</strain>
    </source>
</reference>
<dbReference type="AlphaFoldDB" id="A0A1M7ZLT9"/>
<dbReference type="STRING" id="1123029.SAMN02745172_02513"/>
<proteinExistence type="predicted"/>
<sequence>MPPRDSINRERNGGARREWAETLAIGALGFLAADQERLERFLALSGLSPETLRAAAEAPGFFAGVLEYLLADESLLHVFCAHADESPADVVTAHATLIRSA</sequence>
<organism evidence="1 2">
    <name type="scientific">Pseudoxanthobacter soli DSM 19599</name>
    <dbReference type="NCBI Taxonomy" id="1123029"/>
    <lineage>
        <taxon>Bacteria</taxon>
        <taxon>Pseudomonadati</taxon>
        <taxon>Pseudomonadota</taxon>
        <taxon>Alphaproteobacteria</taxon>
        <taxon>Hyphomicrobiales</taxon>
        <taxon>Segnochrobactraceae</taxon>
        <taxon>Pseudoxanthobacter</taxon>
    </lineage>
</organism>
<dbReference type="Proteomes" id="UP000186406">
    <property type="component" value="Unassembled WGS sequence"/>
</dbReference>